<dbReference type="PANTHER" id="PTHR33710:SF71">
    <property type="entry name" value="ENDONUCLEASE_EXONUCLEASE_PHOSPHATASE DOMAIN-CONTAINING PROTEIN"/>
    <property type="match status" value="1"/>
</dbReference>
<reference evidence="1" key="2">
    <citation type="journal article" date="2024" name="Plant">
        <title>Genomic evolution and insights into agronomic trait innovations of Sesamum species.</title>
        <authorList>
            <person name="Miao H."/>
            <person name="Wang L."/>
            <person name="Qu L."/>
            <person name="Liu H."/>
            <person name="Sun Y."/>
            <person name="Le M."/>
            <person name="Wang Q."/>
            <person name="Wei S."/>
            <person name="Zheng Y."/>
            <person name="Lin W."/>
            <person name="Duan Y."/>
            <person name="Cao H."/>
            <person name="Xiong S."/>
            <person name="Wang X."/>
            <person name="Wei L."/>
            <person name="Li C."/>
            <person name="Ma Q."/>
            <person name="Ju M."/>
            <person name="Zhao R."/>
            <person name="Li G."/>
            <person name="Mu C."/>
            <person name="Tian Q."/>
            <person name="Mei H."/>
            <person name="Zhang T."/>
            <person name="Gao T."/>
            <person name="Zhang H."/>
        </authorList>
    </citation>
    <scope>NUCLEOTIDE SEQUENCE</scope>
    <source>
        <strain evidence="1">G02</strain>
    </source>
</reference>
<dbReference type="InterPro" id="IPR036691">
    <property type="entry name" value="Endo/exonu/phosph_ase_sf"/>
</dbReference>
<protein>
    <submittedName>
        <fullName evidence="1">Uncharacterized protein</fullName>
    </submittedName>
</protein>
<organism evidence="1">
    <name type="scientific">Sesamum radiatum</name>
    <name type="common">Black benniseed</name>
    <dbReference type="NCBI Taxonomy" id="300843"/>
    <lineage>
        <taxon>Eukaryota</taxon>
        <taxon>Viridiplantae</taxon>
        <taxon>Streptophyta</taxon>
        <taxon>Embryophyta</taxon>
        <taxon>Tracheophyta</taxon>
        <taxon>Spermatophyta</taxon>
        <taxon>Magnoliopsida</taxon>
        <taxon>eudicotyledons</taxon>
        <taxon>Gunneridae</taxon>
        <taxon>Pentapetalae</taxon>
        <taxon>asterids</taxon>
        <taxon>lamiids</taxon>
        <taxon>Lamiales</taxon>
        <taxon>Pedaliaceae</taxon>
        <taxon>Sesamum</taxon>
    </lineage>
</organism>
<dbReference type="EMBL" id="JACGWJ010000007">
    <property type="protein sequence ID" value="KAL0409588.1"/>
    <property type="molecule type" value="Genomic_DNA"/>
</dbReference>
<accession>A0AAW2TXN9</accession>
<gene>
    <name evidence="1" type="ORF">Sradi_1893200</name>
</gene>
<comment type="caution">
    <text evidence="1">The sequence shown here is derived from an EMBL/GenBank/DDBJ whole genome shotgun (WGS) entry which is preliminary data.</text>
</comment>
<dbReference type="SUPFAM" id="SSF56219">
    <property type="entry name" value="DNase I-like"/>
    <property type="match status" value="1"/>
</dbReference>
<sequence length="102" mass="11430">MHCVGVPTRGKSGGLALLWSRALEQCELFDLGYTGPPLTWCNRHCTPNTMNEQLDRACTNVGWSQLFPEASVWHVTMNCSDHMALVIGLVDRPVYLNRSTRP</sequence>
<evidence type="ECO:0000313" key="1">
    <source>
        <dbReference type="EMBL" id="KAL0409588.1"/>
    </source>
</evidence>
<dbReference type="AlphaFoldDB" id="A0AAW2TXN9"/>
<dbReference type="PANTHER" id="PTHR33710">
    <property type="entry name" value="BNAC02G09200D PROTEIN"/>
    <property type="match status" value="1"/>
</dbReference>
<reference evidence="1" key="1">
    <citation type="submission" date="2020-06" db="EMBL/GenBank/DDBJ databases">
        <authorList>
            <person name="Li T."/>
            <person name="Hu X."/>
            <person name="Zhang T."/>
            <person name="Song X."/>
            <person name="Zhang H."/>
            <person name="Dai N."/>
            <person name="Sheng W."/>
            <person name="Hou X."/>
            <person name="Wei L."/>
        </authorList>
    </citation>
    <scope>NUCLEOTIDE SEQUENCE</scope>
    <source>
        <strain evidence="1">G02</strain>
        <tissue evidence="1">Leaf</tissue>
    </source>
</reference>
<name>A0AAW2TXN9_SESRA</name>
<proteinExistence type="predicted"/>